<dbReference type="Proteomes" id="UP000294164">
    <property type="component" value="Unassembled WGS sequence"/>
</dbReference>
<accession>A0A4Q8M7B6</accession>
<dbReference type="EMBL" id="SHMG01000002">
    <property type="protein sequence ID" value="TAA45653.1"/>
    <property type="molecule type" value="Genomic_DNA"/>
</dbReference>
<dbReference type="AlphaFoldDB" id="A0A4Q8M7B6"/>
<organism evidence="1 2">
    <name type="scientific">Pseudoxanthomonas winnipegensis</name>
    <dbReference type="NCBI Taxonomy" id="2480810"/>
    <lineage>
        <taxon>Bacteria</taxon>
        <taxon>Pseudomonadati</taxon>
        <taxon>Pseudomonadota</taxon>
        <taxon>Gammaproteobacteria</taxon>
        <taxon>Lysobacterales</taxon>
        <taxon>Lysobacteraceae</taxon>
        <taxon>Pseudoxanthomonas</taxon>
    </lineage>
</organism>
<dbReference type="Gene3D" id="2.40.300.10">
    <property type="entry name" value="Head decoration protein D"/>
    <property type="match status" value="1"/>
</dbReference>
<protein>
    <submittedName>
        <fullName evidence="1">Head decoration protein</fullName>
    </submittedName>
</protein>
<dbReference type="RefSeq" id="WP_130533745.1">
    <property type="nucleotide sequence ID" value="NZ_SHMG01000002.1"/>
</dbReference>
<proteinExistence type="predicted"/>
<evidence type="ECO:0000313" key="1">
    <source>
        <dbReference type="EMBL" id="TAA45653.1"/>
    </source>
</evidence>
<reference evidence="1 2" key="1">
    <citation type="submission" date="2019-02" db="EMBL/GenBank/DDBJ databases">
        <title>WGS of Pseudoxanthomonas species novum from clinical isolates.</title>
        <authorList>
            <person name="Bernier A.-M."/>
            <person name="Bernard K."/>
            <person name="Vachon A."/>
        </authorList>
    </citation>
    <scope>NUCLEOTIDE SEQUENCE [LARGE SCALE GENOMIC DNA]</scope>
    <source>
        <strain evidence="1 2">NML130969</strain>
    </source>
</reference>
<dbReference type="Pfam" id="PF02924">
    <property type="entry name" value="HDPD"/>
    <property type="match status" value="1"/>
</dbReference>
<comment type="caution">
    <text evidence="1">The sequence shown here is derived from an EMBL/GenBank/DDBJ whole genome shotgun (WGS) entry which is preliminary data.</text>
</comment>
<evidence type="ECO:0000313" key="2">
    <source>
        <dbReference type="Proteomes" id="UP000294164"/>
    </source>
</evidence>
<gene>
    <name evidence="1" type="ORF">EA655_05555</name>
</gene>
<name>A0A4Q8M7B6_9GAMM</name>
<dbReference type="OrthoDB" id="9099687at2"/>
<sequence length="133" mass="13409">MSILKTEGTRAGGYIADEVSPNLSRKQIVIASGAGVLLPGAVLGKVSTSGKYKAFDPSADDGSDVAVGVLYDHVDATAADVDAVMSAALTAVNAAEIVWPAGTTDAQKLAAIEALEERQITVLPADGATVPSL</sequence>
<dbReference type="InterPro" id="IPR004195">
    <property type="entry name" value="Head_decoration_D"/>
</dbReference>